<dbReference type="GO" id="GO:0008168">
    <property type="term" value="F:methyltransferase activity"/>
    <property type="evidence" value="ECO:0007669"/>
    <property type="project" value="UniProtKB-KW"/>
</dbReference>
<organism evidence="1">
    <name type="scientific">mine drainage metagenome</name>
    <dbReference type="NCBI Taxonomy" id="410659"/>
    <lineage>
        <taxon>unclassified sequences</taxon>
        <taxon>metagenomes</taxon>
        <taxon>ecological metagenomes</taxon>
    </lineage>
</organism>
<gene>
    <name evidence="1" type="ORF">B1A_19501</name>
</gene>
<reference evidence="1" key="1">
    <citation type="submission" date="2013-08" db="EMBL/GenBank/DDBJ databases">
        <authorList>
            <person name="Mendez C."/>
            <person name="Richter M."/>
            <person name="Ferrer M."/>
            <person name="Sanchez J."/>
        </authorList>
    </citation>
    <scope>NUCLEOTIDE SEQUENCE</scope>
</reference>
<keyword evidence="1" id="KW-0489">Methyltransferase</keyword>
<dbReference type="GO" id="GO:0032259">
    <property type="term" value="P:methylation"/>
    <property type="evidence" value="ECO:0007669"/>
    <property type="project" value="UniProtKB-KW"/>
</dbReference>
<proteinExistence type="predicted"/>
<keyword evidence="1" id="KW-0808">Transferase</keyword>
<dbReference type="AlphaFoldDB" id="T0YHA1"/>
<reference evidence="1" key="2">
    <citation type="journal article" date="2014" name="ISME J.">
        <title>Microbial stratification in low pH oxic and suboxic macroscopic growths along an acid mine drainage.</title>
        <authorList>
            <person name="Mendez-Garcia C."/>
            <person name="Mesa V."/>
            <person name="Sprenger R.R."/>
            <person name="Richter M."/>
            <person name="Diez M.S."/>
            <person name="Solano J."/>
            <person name="Bargiela R."/>
            <person name="Golyshina O.V."/>
            <person name="Manteca A."/>
            <person name="Ramos J.L."/>
            <person name="Gallego J.R."/>
            <person name="Llorente I."/>
            <person name="Martins Dos Santos V.A."/>
            <person name="Jensen O.N."/>
            <person name="Pelaez A.I."/>
            <person name="Sanchez J."/>
            <person name="Ferrer M."/>
        </authorList>
    </citation>
    <scope>NUCLEOTIDE SEQUENCE</scope>
</reference>
<feature type="non-terminal residue" evidence="1">
    <location>
        <position position="1"/>
    </location>
</feature>
<feature type="non-terminal residue" evidence="1">
    <location>
        <position position="259"/>
    </location>
</feature>
<dbReference type="EMBL" id="AUZX01014387">
    <property type="protein sequence ID" value="EQD32448.1"/>
    <property type="molecule type" value="Genomic_DNA"/>
</dbReference>
<accession>T0YHA1</accession>
<name>T0YHA1_9ZZZZ</name>
<protein>
    <submittedName>
        <fullName evidence="1">Type II restriction enzyme, methylase subunit</fullName>
    </submittedName>
</protein>
<evidence type="ECO:0000313" key="1">
    <source>
        <dbReference type="EMBL" id="EQD32448.1"/>
    </source>
</evidence>
<sequence length="259" mass="30322">SIYGQRNRSFEADINTVITVYSNDMQQGPVDFVYLESYGSKAVRRKISLERQVLKPGKWFYLRAPKFFMENVYPKLTHKLGDFADIKFGIKTGANDFFYMKDVSSQYESDYLANPKKFEEWGVVAISEKELKEQGLIYIENEGKERFVIDATDTKPLVRTTKDLKGYIIDKPEKLCLYAKTPGIMTKKYIEWGEKQPVNIRGRKEPIIGYNNVPSVSGRRNWYSLNELDPTNIILPMYVMDRFFIQHQVNLLFVIIRYI</sequence>
<comment type="caution">
    <text evidence="1">The sequence shown here is derived from an EMBL/GenBank/DDBJ whole genome shotgun (WGS) entry which is preliminary data.</text>
</comment>